<feature type="transmembrane region" description="Helical" evidence="1">
    <location>
        <begin position="111"/>
        <end position="136"/>
    </location>
</feature>
<keyword evidence="1" id="KW-0472">Membrane</keyword>
<feature type="transmembrane region" description="Helical" evidence="1">
    <location>
        <begin position="6"/>
        <end position="25"/>
    </location>
</feature>
<evidence type="ECO:0000313" key="2">
    <source>
        <dbReference type="EMBL" id="MFD1019745.1"/>
    </source>
</evidence>
<keyword evidence="1" id="KW-1133">Transmembrane helix</keyword>
<dbReference type="RefSeq" id="WP_386060139.1">
    <property type="nucleotide sequence ID" value="NZ_JBHTKL010000005.1"/>
</dbReference>
<sequence>MQDLLGNWMEYFWLLGLICIIILLLQRTSFSKRMKGIVIGYFLLVTVVFASVREWIRAKFGGTPVPEEYWDKNSAWVDVAAWLYLLPLAVVVFIAYLRWFEKAKTTQKKVWIGVSILPMLLFFVFYLFVFGFMYGYRP</sequence>
<keyword evidence="1" id="KW-0812">Transmembrane</keyword>
<keyword evidence="3" id="KW-1185">Reference proteome</keyword>
<gene>
    <name evidence="2" type="ORF">ACFQ2J_11230</name>
</gene>
<comment type="caution">
    <text evidence="2">The sequence shown here is derived from an EMBL/GenBank/DDBJ whole genome shotgun (WGS) entry which is preliminary data.</text>
</comment>
<dbReference type="Proteomes" id="UP001596990">
    <property type="component" value="Unassembled WGS sequence"/>
</dbReference>
<feature type="transmembrane region" description="Helical" evidence="1">
    <location>
        <begin position="37"/>
        <end position="56"/>
    </location>
</feature>
<dbReference type="EMBL" id="JBHTKL010000005">
    <property type="protein sequence ID" value="MFD1019745.1"/>
    <property type="molecule type" value="Genomic_DNA"/>
</dbReference>
<proteinExistence type="predicted"/>
<evidence type="ECO:0000256" key="1">
    <source>
        <dbReference type="SAM" id="Phobius"/>
    </source>
</evidence>
<accession>A0ABW3L1D3</accession>
<evidence type="ECO:0000313" key="3">
    <source>
        <dbReference type="Proteomes" id="UP001596990"/>
    </source>
</evidence>
<organism evidence="2 3">
    <name type="scientific">Thalassobacillus hwangdonensis</name>
    <dbReference type="NCBI Taxonomy" id="546108"/>
    <lineage>
        <taxon>Bacteria</taxon>
        <taxon>Bacillati</taxon>
        <taxon>Bacillota</taxon>
        <taxon>Bacilli</taxon>
        <taxon>Bacillales</taxon>
        <taxon>Bacillaceae</taxon>
        <taxon>Thalassobacillus</taxon>
    </lineage>
</organism>
<feature type="transmembrane region" description="Helical" evidence="1">
    <location>
        <begin position="76"/>
        <end position="99"/>
    </location>
</feature>
<protein>
    <submittedName>
        <fullName evidence="2">Uncharacterized protein</fullName>
    </submittedName>
</protein>
<name>A0ABW3L1D3_9BACI</name>
<reference evidence="3" key="1">
    <citation type="journal article" date="2019" name="Int. J. Syst. Evol. Microbiol.">
        <title>The Global Catalogue of Microorganisms (GCM) 10K type strain sequencing project: providing services to taxonomists for standard genome sequencing and annotation.</title>
        <authorList>
            <consortium name="The Broad Institute Genomics Platform"/>
            <consortium name="The Broad Institute Genome Sequencing Center for Infectious Disease"/>
            <person name="Wu L."/>
            <person name="Ma J."/>
        </authorList>
    </citation>
    <scope>NUCLEOTIDE SEQUENCE [LARGE SCALE GENOMIC DNA]</scope>
    <source>
        <strain evidence="3">CCUG 56607</strain>
    </source>
</reference>